<comment type="caution">
    <text evidence="1">The sequence shown here is derived from an EMBL/GenBank/DDBJ whole genome shotgun (WGS) entry which is preliminary data.</text>
</comment>
<name>A0ACC0WXP2_9STRA</name>
<keyword evidence="2" id="KW-1185">Reference proteome</keyword>
<organism evidence="1 2">
    <name type="scientific">Peronosclerospora sorghi</name>
    <dbReference type="NCBI Taxonomy" id="230839"/>
    <lineage>
        <taxon>Eukaryota</taxon>
        <taxon>Sar</taxon>
        <taxon>Stramenopiles</taxon>
        <taxon>Oomycota</taxon>
        <taxon>Peronosporomycetes</taxon>
        <taxon>Peronosporales</taxon>
        <taxon>Peronosporaceae</taxon>
        <taxon>Peronosclerospora</taxon>
    </lineage>
</organism>
<dbReference type="Proteomes" id="UP001163321">
    <property type="component" value="Chromosome 1"/>
</dbReference>
<proteinExistence type="predicted"/>
<accession>A0ACC0WXP2</accession>
<sequence>MEESSMASAAESHIPMEFSSNVKKLLGAYIPLELQLLSALVTLLLFLFLLISILWDQYGKEIGELYSSPMGTVVQGKKTSAPKATKHTADTVYNVIDCAKSTALSSGRNTNSSALAIALRMESNCLRKRLVTTPMPDMMSTIGNT</sequence>
<dbReference type="EMBL" id="CM047580">
    <property type="protein sequence ID" value="KAI9922756.1"/>
    <property type="molecule type" value="Genomic_DNA"/>
</dbReference>
<reference evidence="1 2" key="1">
    <citation type="journal article" date="2022" name="bioRxiv">
        <title>The genome of the oomycete Peronosclerospora sorghi, a cosmopolitan pathogen of maize and sorghum, is inflated with dispersed pseudogenes.</title>
        <authorList>
            <person name="Fletcher K."/>
            <person name="Martin F."/>
            <person name="Isakeit T."/>
            <person name="Cavanaugh K."/>
            <person name="Magill C."/>
            <person name="Michelmore R."/>
        </authorList>
    </citation>
    <scope>NUCLEOTIDE SEQUENCE [LARGE SCALE GENOMIC DNA]</scope>
    <source>
        <strain evidence="1">P6</strain>
    </source>
</reference>
<evidence type="ECO:0000313" key="2">
    <source>
        <dbReference type="Proteomes" id="UP001163321"/>
    </source>
</evidence>
<protein>
    <submittedName>
        <fullName evidence="1">Uncharacterized protein</fullName>
    </submittedName>
</protein>
<evidence type="ECO:0000313" key="1">
    <source>
        <dbReference type="EMBL" id="KAI9922756.1"/>
    </source>
</evidence>
<gene>
    <name evidence="1" type="ORF">PsorP6_002683</name>
</gene>